<dbReference type="EMBL" id="RWJF01000001">
    <property type="protein sequence ID" value="RST32217.1"/>
    <property type="molecule type" value="Genomic_DNA"/>
</dbReference>
<evidence type="ECO:0000256" key="1">
    <source>
        <dbReference type="ARBA" id="ARBA00006484"/>
    </source>
</evidence>
<gene>
    <name evidence="2" type="ORF">HMF7854_10020</name>
</gene>
<dbReference type="Gene3D" id="3.40.50.720">
    <property type="entry name" value="NAD(P)-binding Rossmann-like Domain"/>
    <property type="match status" value="1"/>
</dbReference>
<dbReference type="PRINTS" id="PR00081">
    <property type="entry name" value="GDHRDH"/>
</dbReference>
<dbReference type="AlphaFoldDB" id="A0A3R9XA11"/>
<accession>A0A3R9XA11</accession>
<dbReference type="CDD" id="cd05233">
    <property type="entry name" value="SDR_c"/>
    <property type="match status" value="1"/>
</dbReference>
<comment type="caution">
    <text evidence="2">The sequence shown here is derived from an EMBL/GenBank/DDBJ whole genome shotgun (WGS) entry which is preliminary data.</text>
</comment>
<dbReference type="Proteomes" id="UP000274661">
    <property type="component" value="Unassembled WGS sequence"/>
</dbReference>
<comment type="similarity">
    <text evidence="1">Belongs to the short-chain dehydrogenases/reductases (SDR) family.</text>
</comment>
<dbReference type="OrthoDB" id="9812986at2"/>
<name>A0A3R9XA11_9SPHN</name>
<dbReference type="FunFam" id="3.40.50.720:FF:000084">
    <property type="entry name" value="Short-chain dehydrogenase reductase"/>
    <property type="match status" value="1"/>
</dbReference>
<dbReference type="PRINTS" id="PR00080">
    <property type="entry name" value="SDRFAMILY"/>
</dbReference>
<dbReference type="PANTHER" id="PTHR42760">
    <property type="entry name" value="SHORT-CHAIN DEHYDROGENASES/REDUCTASES FAMILY MEMBER"/>
    <property type="match status" value="1"/>
</dbReference>
<evidence type="ECO:0000313" key="3">
    <source>
        <dbReference type="Proteomes" id="UP000274661"/>
    </source>
</evidence>
<keyword evidence="3" id="KW-1185">Reference proteome</keyword>
<sequence length="283" mass="29409">MRFAEQVILVTGAGSGIGRAAASAFAREGGRVYANDREAGRIEALAADQPGHIIPLPFDVTDDQAFQEAFARIDDEQGKLDVLFNNAGAAGAPARIDEIEMAEWDRTLALLLRSVAAGIRFAAPLMARGGGGAVVNTASVAAFGSGFAPVAYSVAKAGVLHLTKLAGAQLARQGVRVNAVCPGLILTGIFTESYRDAAPALAAEVDAYMQRTAVDAQPLARPGLPEDVAEAVLFLASDAARFVTGTHLMVDGGITVGARHSWDPALQRPDDHPLNKVAVAMKA</sequence>
<dbReference type="Pfam" id="PF13561">
    <property type="entry name" value="adh_short_C2"/>
    <property type="match status" value="1"/>
</dbReference>
<evidence type="ECO:0000313" key="2">
    <source>
        <dbReference type="EMBL" id="RST32217.1"/>
    </source>
</evidence>
<reference evidence="2 3" key="1">
    <citation type="submission" date="2018-12" db="EMBL/GenBank/DDBJ databases">
        <title>Sphingomonas sp. HMF7854 Genome sequencing and assembly.</title>
        <authorList>
            <person name="Cha I."/>
            <person name="Kang H."/>
            <person name="Kim H."/>
            <person name="Kang J."/>
            <person name="Joh K."/>
        </authorList>
    </citation>
    <scope>NUCLEOTIDE SEQUENCE [LARGE SCALE GENOMIC DNA]</scope>
    <source>
        <strain evidence="2 3">HMF7854</strain>
    </source>
</reference>
<proteinExistence type="inferred from homology"/>
<dbReference type="SUPFAM" id="SSF51735">
    <property type="entry name" value="NAD(P)-binding Rossmann-fold domains"/>
    <property type="match status" value="1"/>
</dbReference>
<dbReference type="InterPro" id="IPR002347">
    <property type="entry name" value="SDR_fam"/>
</dbReference>
<organism evidence="2 3">
    <name type="scientific">Sphingomonas ginkgonis</name>
    <dbReference type="NCBI Taxonomy" id="2315330"/>
    <lineage>
        <taxon>Bacteria</taxon>
        <taxon>Pseudomonadati</taxon>
        <taxon>Pseudomonadota</taxon>
        <taxon>Alphaproteobacteria</taxon>
        <taxon>Sphingomonadales</taxon>
        <taxon>Sphingomonadaceae</taxon>
        <taxon>Sphingomonas</taxon>
    </lineage>
</organism>
<dbReference type="GO" id="GO:0016616">
    <property type="term" value="F:oxidoreductase activity, acting on the CH-OH group of donors, NAD or NADP as acceptor"/>
    <property type="evidence" value="ECO:0007669"/>
    <property type="project" value="TreeGrafter"/>
</dbReference>
<dbReference type="InterPro" id="IPR036291">
    <property type="entry name" value="NAD(P)-bd_dom_sf"/>
</dbReference>
<protein>
    <submittedName>
        <fullName evidence="2">SDR family oxidoreductase</fullName>
    </submittedName>
</protein>